<dbReference type="PROSITE" id="PS00487">
    <property type="entry name" value="IMP_DH_GMP_RED"/>
    <property type="match status" value="1"/>
</dbReference>
<evidence type="ECO:0000256" key="11">
    <source>
        <dbReference type="ARBA" id="ARBA00023122"/>
    </source>
</evidence>
<dbReference type="PANTHER" id="PTHR11911:SF111">
    <property type="entry name" value="INOSINE-5'-MONOPHOSPHATE DEHYDROGENASE"/>
    <property type="match status" value="1"/>
</dbReference>
<dbReference type="InterPro" id="IPR046342">
    <property type="entry name" value="CBS_dom_sf"/>
</dbReference>
<keyword evidence="6 13" id="KW-0332">GMP biosynthesis</keyword>
<evidence type="ECO:0000256" key="19">
    <source>
        <dbReference type="RuleBase" id="RU003927"/>
    </source>
</evidence>
<dbReference type="InterPro" id="IPR015875">
    <property type="entry name" value="IMP_DH/GMP_Rdtase_CS"/>
</dbReference>
<evidence type="ECO:0000256" key="16">
    <source>
        <dbReference type="PIRSR" id="PIRSR000130-3"/>
    </source>
</evidence>
<feature type="binding site" evidence="16">
    <location>
        <begin position="261"/>
        <end position="263"/>
    </location>
    <ligand>
        <name>NAD(+)</name>
        <dbReference type="ChEBI" id="CHEBI:57540"/>
    </ligand>
</feature>
<dbReference type="GO" id="GO:0000166">
    <property type="term" value="F:nucleotide binding"/>
    <property type="evidence" value="ECO:0007669"/>
    <property type="project" value="UniProtKB-UniRule"/>
</dbReference>
<dbReference type="EMBL" id="JACCFW010000001">
    <property type="protein sequence ID" value="NYJ73768.1"/>
    <property type="molecule type" value="Genomic_DNA"/>
</dbReference>
<evidence type="ECO:0000256" key="20">
    <source>
        <dbReference type="RuleBase" id="RU003928"/>
    </source>
</evidence>
<feature type="domain" description="CBS" evidence="21">
    <location>
        <begin position="104"/>
        <end position="160"/>
    </location>
</feature>
<dbReference type="SMART" id="SM00116">
    <property type="entry name" value="CBS"/>
    <property type="match status" value="2"/>
</dbReference>
<gene>
    <name evidence="13" type="primary">guaB</name>
    <name evidence="22" type="ORF">HNR15_000731</name>
</gene>
<dbReference type="EC" id="1.1.1.205" evidence="13 20"/>
<dbReference type="FunFam" id="3.20.20.70:FF:000003">
    <property type="entry name" value="GMP reductase"/>
    <property type="match status" value="1"/>
</dbReference>
<evidence type="ECO:0000313" key="23">
    <source>
        <dbReference type="Proteomes" id="UP000571817"/>
    </source>
</evidence>
<dbReference type="SUPFAM" id="SSF54631">
    <property type="entry name" value="CBS-domain pair"/>
    <property type="match status" value="1"/>
</dbReference>
<dbReference type="PIRSF" id="PIRSF000130">
    <property type="entry name" value="IMPDH"/>
    <property type="match status" value="1"/>
</dbReference>
<comment type="pathway">
    <text evidence="13 20">Purine metabolism; XMP biosynthesis via de novo pathway; XMP from IMP: step 1/1.</text>
</comment>
<evidence type="ECO:0000256" key="18">
    <source>
        <dbReference type="PROSITE-ProRule" id="PRU00703"/>
    </source>
</evidence>
<dbReference type="SMART" id="SM01240">
    <property type="entry name" value="IMPDH"/>
    <property type="match status" value="1"/>
</dbReference>
<evidence type="ECO:0000256" key="15">
    <source>
        <dbReference type="PIRSR" id="PIRSR000130-2"/>
    </source>
</evidence>
<evidence type="ECO:0000256" key="10">
    <source>
        <dbReference type="ARBA" id="ARBA00023027"/>
    </source>
</evidence>
<dbReference type="NCBIfam" id="TIGR01302">
    <property type="entry name" value="IMP_dehydrog"/>
    <property type="match status" value="1"/>
</dbReference>
<dbReference type="InterPro" id="IPR005990">
    <property type="entry name" value="IMP_DH"/>
</dbReference>
<evidence type="ECO:0000256" key="9">
    <source>
        <dbReference type="ARBA" id="ARBA00023002"/>
    </source>
</evidence>
<dbReference type="CDD" id="cd00381">
    <property type="entry name" value="IMPDH"/>
    <property type="match status" value="1"/>
</dbReference>
<feature type="binding site" evidence="13 15">
    <location>
        <position position="436"/>
    </location>
    <ligand>
        <name>IMP</name>
        <dbReference type="ChEBI" id="CHEBI:58053"/>
    </ligand>
</feature>
<evidence type="ECO:0000259" key="21">
    <source>
        <dbReference type="PROSITE" id="PS51371"/>
    </source>
</evidence>
<evidence type="ECO:0000256" key="12">
    <source>
        <dbReference type="ARBA" id="ARBA00048028"/>
    </source>
</evidence>
<sequence>MAQDRSDDTSLPAIFGPLGLTYDDVLLLPNETDVIPSEVDTTSALTREISLKVPLISAAMDTVTESRMAIAMARQGGIGVLHRNLSITDQADQVDMVKRTQTGIIDRPVTIGPDATLEQLDEICGRYRVSGLPVVDPDDRLIGIITNRDLRFTPVAEWATTKVDEVMTHPPLVTGPADISREAATTLLRQHKRERLPLVDADGRLAGLITVKDFVKSEQFPLASNDEHGRLLVAAAIGYFGDAWERATTLVEAGVDVLVPDVANGHARLMLDMIRKLKSDPATRHVQIIGGNVATYDGAKALVEAGVDAVKVGVGPGSICTTRVVAGVGVPQVTAVYDAARAARPAGVPVIADGGLQYSGDIAKALVAGASSVMVGSLLAGCEESPGELILINGKQFKAYRGMGSLGAMASRGKKSFSKDRYFQADVASDDEIVPEGIEGRVAYRGPLGAVTRQLVGGLHQSMFYVGARTVPQLQERGRFVRITSAGLKESHPHDVQGIVEAPNYSGR</sequence>
<reference evidence="22 23" key="1">
    <citation type="submission" date="2020-07" db="EMBL/GenBank/DDBJ databases">
        <title>Sequencing the genomes of 1000 actinobacteria strains.</title>
        <authorList>
            <person name="Klenk H.-P."/>
        </authorList>
    </citation>
    <scope>NUCLEOTIDE SEQUENCE [LARGE SCALE GENOMIC DNA]</scope>
    <source>
        <strain evidence="22 23">DSM 29531</strain>
    </source>
</reference>
<keyword evidence="8 13" id="KW-0630">Potassium</keyword>
<dbReference type="RefSeq" id="WP_179479227.1">
    <property type="nucleotide sequence ID" value="NZ_JACCFW010000001.1"/>
</dbReference>
<dbReference type="GO" id="GO:0006177">
    <property type="term" value="P:GMP biosynthetic process"/>
    <property type="evidence" value="ECO:0007669"/>
    <property type="project" value="UniProtKB-UniRule"/>
</dbReference>
<keyword evidence="11 18" id="KW-0129">CBS domain</keyword>
<dbReference type="Pfam" id="PF00478">
    <property type="entry name" value="IMPDH"/>
    <property type="match status" value="1"/>
</dbReference>
<feature type="binding site" evidence="13 15">
    <location>
        <begin position="376"/>
        <end position="377"/>
    </location>
    <ligand>
        <name>IMP</name>
        <dbReference type="ChEBI" id="CHEBI:58053"/>
    </ligand>
</feature>
<dbReference type="GO" id="GO:0003938">
    <property type="term" value="F:IMP dehydrogenase activity"/>
    <property type="evidence" value="ECO:0007669"/>
    <property type="project" value="UniProtKB-UniRule"/>
</dbReference>
<evidence type="ECO:0000256" key="3">
    <source>
        <dbReference type="ARBA" id="ARBA00011881"/>
    </source>
</evidence>
<evidence type="ECO:0000256" key="14">
    <source>
        <dbReference type="PIRSR" id="PIRSR000130-1"/>
    </source>
</evidence>
<dbReference type="InterPro" id="IPR000644">
    <property type="entry name" value="CBS_dom"/>
</dbReference>
<feature type="binding site" evidence="13 15">
    <location>
        <position position="318"/>
    </location>
    <ligand>
        <name>IMP</name>
        <dbReference type="ChEBI" id="CHEBI:58053"/>
    </ligand>
</feature>
<comment type="similarity">
    <text evidence="2 13 19">Belongs to the IMPDH/GMPR family.</text>
</comment>
<feature type="active site" description="Proton acceptor" evidence="13 14">
    <location>
        <position position="421"/>
    </location>
</feature>
<comment type="caution">
    <text evidence="13">Lacks conserved residue(s) required for the propagation of feature annotation.</text>
</comment>
<evidence type="ECO:0000256" key="1">
    <source>
        <dbReference type="ARBA" id="ARBA00001958"/>
    </source>
</evidence>
<keyword evidence="4 13" id="KW-0479">Metal-binding</keyword>
<keyword evidence="10 13" id="KW-0520">NAD</keyword>
<feature type="binding site" description="in other chain" evidence="13 17">
    <location>
        <position position="317"/>
    </location>
    <ligand>
        <name>K(+)</name>
        <dbReference type="ChEBI" id="CHEBI:29103"/>
        <note>ligand shared between two tetrameric partners</note>
    </ligand>
</feature>
<feature type="domain" description="CBS" evidence="21">
    <location>
        <begin position="167"/>
        <end position="224"/>
    </location>
</feature>
<dbReference type="PROSITE" id="PS51371">
    <property type="entry name" value="CBS"/>
    <property type="match status" value="2"/>
</dbReference>
<feature type="binding site" evidence="13 15">
    <location>
        <begin position="353"/>
        <end position="355"/>
    </location>
    <ligand>
        <name>IMP</name>
        <dbReference type="ChEBI" id="CHEBI:58053"/>
    </ligand>
</feature>
<evidence type="ECO:0000256" key="5">
    <source>
        <dbReference type="ARBA" id="ARBA00022737"/>
    </source>
</evidence>
<evidence type="ECO:0000256" key="6">
    <source>
        <dbReference type="ARBA" id="ARBA00022749"/>
    </source>
</evidence>
<dbReference type="GO" id="GO:0006183">
    <property type="term" value="P:GTP biosynthetic process"/>
    <property type="evidence" value="ECO:0007669"/>
    <property type="project" value="TreeGrafter"/>
</dbReference>
<dbReference type="Proteomes" id="UP000571817">
    <property type="component" value="Unassembled WGS sequence"/>
</dbReference>
<feature type="active site" description="Thioimidate intermediate" evidence="13 14">
    <location>
        <position position="320"/>
    </location>
</feature>
<feature type="binding site" description="in other chain" evidence="13 17">
    <location>
        <position position="320"/>
    </location>
    <ligand>
        <name>K(+)</name>
        <dbReference type="ChEBI" id="CHEBI:29103"/>
        <note>ligand shared between two tetrameric partners</note>
    </ligand>
</feature>
<dbReference type="Gene3D" id="3.20.20.70">
    <property type="entry name" value="Aldolase class I"/>
    <property type="match status" value="1"/>
</dbReference>
<dbReference type="UniPathway" id="UPA00601">
    <property type="reaction ID" value="UER00295"/>
</dbReference>
<comment type="activity regulation">
    <text evidence="13">Mycophenolic acid (MPA) is a non-competitive inhibitor that prevents formation of the closed enzyme conformation by binding to the same site as the amobile flap. In contrast, mizoribine monophosphate (MZP) is a competitive inhibitor that induces the closed conformation. MPA is a potent inhibitor of mammalian IMPDHs but a poor inhibitor of the bacterial enzymes. MZP is a more potent inhibitor of bacterial IMPDH.</text>
</comment>
<evidence type="ECO:0000256" key="13">
    <source>
        <dbReference type="HAMAP-Rule" id="MF_01964"/>
    </source>
</evidence>
<proteinExistence type="inferred from homology"/>
<dbReference type="InterPro" id="IPR001093">
    <property type="entry name" value="IMP_DH_GMPRt"/>
</dbReference>
<dbReference type="GO" id="GO:0046872">
    <property type="term" value="F:metal ion binding"/>
    <property type="evidence" value="ECO:0007669"/>
    <property type="project" value="UniProtKB-UniRule"/>
</dbReference>
<evidence type="ECO:0000256" key="7">
    <source>
        <dbReference type="ARBA" id="ARBA00022755"/>
    </source>
</evidence>
<dbReference type="Pfam" id="PF00571">
    <property type="entry name" value="CBS"/>
    <property type="match status" value="2"/>
</dbReference>
<comment type="subunit">
    <text evidence="3 13">Homotetramer.</text>
</comment>
<keyword evidence="23" id="KW-1185">Reference proteome</keyword>
<name>A0A853D9Y3_9MICO</name>
<dbReference type="CDD" id="cd04601">
    <property type="entry name" value="CBS_pair_IMPDH"/>
    <property type="match status" value="1"/>
</dbReference>
<evidence type="ECO:0000313" key="22">
    <source>
        <dbReference type="EMBL" id="NYJ73768.1"/>
    </source>
</evidence>
<feature type="binding site" evidence="13">
    <location>
        <position position="491"/>
    </location>
    <ligand>
        <name>K(+)</name>
        <dbReference type="ChEBI" id="CHEBI:29103"/>
        <note>ligand shared between two tetrameric partners</note>
    </ligand>
</feature>
<keyword evidence="7 13" id="KW-0658">Purine biosynthesis</keyword>
<feature type="binding site" evidence="13">
    <location>
        <position position="490"/>
    </location>
    <ligand>
        <name>K(+)</name>
        <dbReference type="ChEBI" id="CHEBI:29103"/>
        <note>ligand shared between two tetrameric partners</note>
    </ligand>
</feature>
<evidence type="ECO:0000256" key="8">
    <source>
        <dbReference type="ARBA" id="ARBA00022958"/>
    </source>
</evidence>
<dbReference type="InterPro" id="IPR013785">
    <property type="entry name" value="Aldolase_TIM"/>
</dbReference>
<feature type="binding site" evidence="13 16">
    <location>
        <begin position="313"/>
        <end position="315"/>
    </location>
    <ligand>
        <name>NAD(+)</name>
        <dbReference type="ChEBI" id="CHEBI:57540"/>
    </ligand>
</feature>
<dbReference type="SUPFAM" id="SSF51412">
    <property type="entry name" value="Inosine monophosphate dehydrogenase (IMPDH)"/>
    <property type="match status" value="1"/>
</dbReference>
<comment type="cofactor">
    <cofactor evidence="1 13">
        <name>K(+)</name>
        <dbReference type="ChEBI" id="CHEBI:29103"/>
    </cofactor>
</comment>
<comment type="function">
    <text evidence="13">Catalyzes the conversion of inosine 5'-phosphate (IMP) to xanthosine 5'-phosphate (XMP), the first committed and rate-limiting step in the de novo synthesis of guanine nucleotides, and therefore plays an important role in the regulation of cell growth.</text>
</comment>
<comment type="caution">
    <text evidence="22">The sequence shown here is derived from an EMBL/GenBank/DDBJ whole genome shotgun (WGS) entry which is preliminary data.</text>
</comment>
<feature type="binding site" evidence="13 15">
    <location>
        <begin position="400"/>
        <end position="404"/>
    </location>
    <ligand>
        <name>IMP</name>
        <dbReference type="ChEBI" id="CHEBI:58053"/>
    </ligand>
</feature>
<dbReference type="AlphaFoldDB" id="A0A853D9Y3"/>
<evidence type="ECO:0000256" key="4">
    <source>
        <dbReference type="ARBA" id="ARBA00022723"/>
    </source>
</evidence>
<comment type="catalytic activity">
    <reaction evidence="12 13 20">
        <text>IMP + NAD(+) + H2O = XMP + NADH + H(+)</text>
        <dbReference type="Rhea" id="RHEA:11708"/>
        <dbReference type="ChEBI" id="CHEBI:15377"/>
        <dbReference type="ChEBI" id="CHEBI:15378"/>
        <dbReference type="ChEBI" id="CHEBI:57464"/>
        <dbReference type="ChEBI" id="CHEBI:57540"/>
        <dbReference type="ChEBI" id="CHEBI:57945"/>
        <dbReference type="ChEBI" id="CHEBI:58053"/>
        <dbReference type="EC" id="1.1.1.205"/>
    </reaction>
</comment>
<accession>A0A853D9Y3</accession>
<dbReference type="HAMAP" id="MF_01964">
    <property type="entry name" value="IMPDH"/>
    <property type="match status" value="1"/>
</dbReference>
<feature type="binding site" description="in other chain" evidence="13 17">
    <location>
        <position position="315"/>
    </location>
    <ligand>
        <name>K(+)</name>
        <dbReference type="ChEBI" id="CHEBI:29103"/>
        <note>ligand shared between two tetrameric partners</note>
    </ligand>
</feature>
<protein>
    <recommendedName>
        <fullName evidence="13 20">Inosine-5'-monophosphate dehydrogenase</fullName>
        <shortName evidence="13">IMP dehydrogenase</shortName>
        <shortName evidence="13">IMPD</shortName>
        <shortName evidence="13">IMPDH</shortName>
        <ecNumber evidence="13 20">1.1.1.205</ecNumber>
    </recommendedName>
</protein>
<keyword evidence="5" id="KW-0677">Repeat</keyword>
<evidence type="ECO:0000256" key="2">
    <source>
        <dbReference type="ARBA" id="ARBA00005502"/>
    </source>
</evidence>
<feature type="binding site" evidence="13">
    <location>
        <position position="261"/>
    </location>
    <ligand>
        <name>NAD(+)</name>
        <dbReference type="ChEBI" id="CHEBI:57540"/>
    </ligand>
</feature>
<feature type="binding site" evidence="13">
    <location>
        <position position="492"/>
    </location>
    <ligand>
        <name>K(+)</name>
        <dbReference type="ChEBI" id="CHEBI:29103"/>
        <note>ligand shared between two tetrameric partners</note>
    </ligand>
</feature>
<evidence type="ECO:0000256" key="17">
    <source>
        <dbReference type="PIRSR" id="PIRSR000130-4"/>
    </source>
</evidence>
<organism evidence="22 23">
    <name type="scientific">Allobranchiibius huperziae</name>
    <dbReference type="NCBI Taxonomy" id="1874116"/>
    <lineage>
        <taxon>Bacteria</taxon>
        <taxon>Bacillati</taxon>
        <taxon>Actinomycetota</taxon>
        <taxon>Actinomycetes</taxon>
        <taxon>Micrococcales</taxon>
        <taxon>Dermacoccaceae</taxon>
        <taxon>Allobranchiibius</taxon>
    </lineage>
</organism>
<keyword evidence="9 13" id="KW-0560">Oxidoreductase</keyword>
<dbReference type="PANTHER" id="PTHR11911">
    <property type="entry name" value="INOSINE-5-MONOPHOSPHATE DEHYDROGENASE RELATED"/>
    <property type="match status" value="1"/>
</dbReference>